<dbReference type="EMBL" id="CM001741">
    <property type="protein sequence ID" value="KJB16355.1"/>
    <property type="molecule type" value="Genomic_DNA"/>
</dbReference>
<proteinExistence type="predicted"/>
<sequence>MPHPQLLRWAEWFSKFAFDVIHIKGKHNVLADILSRPSEFSAQVHHPVEVFMFQPSSSKGKATQLGAFPSAWINKTYHSEISTSQCRYRSLQKYLCQINRIIPEKIWPSEDILASRDKDVPLTLYQEQLRQALVEYQTNIPNPKEWSQEYPIL</sequence>
<evidence type="ECO:0000313" key="1">
    <source>
        <dbReference type="EMBL" id="KJB16355.1"/>
    </source>
</evidence>
<gene>
    <name evidence="1" type="ORF">B456_002G225500</name>
</gene>
<dbReference type="Proteomes" id="UP000032304">
    <property type="component" value="Chromosome 2"/>
</dbReference>
<keyword evidence="2" id="KW-1185">Reference proteome</keyword>
<organism evidence="1 2">
    <name type="scientific">Gossypium raimondii</name>
    <name type="common">Peruvian cotton</name>
    <name type="synonym">Gossypium klotzschianum subsp. raimondii</name>
    <dbReference type="NCBI Taxonomy" id="29730"/>
    <lineage>
        <taxon>Eukaryota</taxon>
        <taxon>Viridiplantae</taxon>
        <taxon>Streptophyta</taxon>
        <taxon>Embryophyta</taxon>
        <taxon>Tracheophyta</taxon>
        <taxon>Spermatophyta</taxon>
        <taxon>Magnoliopsida</taxon>
        <taxon>eudicotyledons</taxon>
        <taxon>Gunneridae</taxon>
        <taxon>Pentapetalae</taxon>
        <taxon>rosids</taxon>
        <taxon>malvids</taxon>
        <taxon>Malvales</taxon>
        <taxon>Malvaceae</taxon>
        <taxon>Malvoideae</taxon>
        <taxon>Gossypium</taxon>
    </lineage>
</organism>
<reference evidence="1 2" key="1">
    <citation type="journal article" date="2012" name="Nature">
        <title>Repeated polyploidization of Gossypium genomes and the evolution of spinnable cotton fibres.</title>
        <authorList>
            <person name="Paterson A.H."/>
            <person name="Wendel J.F."/>
            <person name="Gundlach H."/>
            <person name="Guo H."/>
            <person name="Jenkins J."/>
            <person name="Jin D."/>
            <person name="Llewellyn D."/>
            <person name="Showmaker K.C."/>
            <person name="Shu S."/>
            <person name="Udall J."/>
            <person name="Yoo M.J."/>
            <person name="Byers R."/>
            <person name="Chen W."/>
            <person name="Doron-Faigenboim A."/>
            <person name="Duke M.V."/>
            <person name="Gong L."/>
            <person name="Grimwood J."/>
            <person name="Grover C."/>
            <person name="Grupp K."/>
            <person name="Hu G."/>
            <person name="Lee T.H."/>
            <person name="Li J."/>
            <person name="Lin L."/>
            <person name="Liu T."/>
            <person name="Marler B.S."/>
            <person name="Page J.T."/>
            <person name="Roberts A.W."/>
            <person name="Romanel E."/>
            <person name="Sanders W.S."/>
            <person name="Szadkowski E."/>
            <person name="Tan X."/>
            <person name="Tang H."/>
            <person name="Xu C."/>
            <person name="Wang J."/>
            <person name="Wang Z."/>
            <person name="Zhang D."/>
            <person name="Zhang L."/>
            <person name="Ashrafi H."/>
            <person name="Bedon F."/>
            <person name="Bowers J.E."/>
            <person name="Brubaker C.L."/>
            <person name="Chee P.W."/>
            <person name="Das S."/>
            <person name="Gingle A.R."/>
            <person name="Haigler C.H."/>
            <person name="Harker D."/>
            <person name="Hoffmann L.V."/>
            <person name="Hovav R."/>
            <person name="Jones D.C."/>
            <person name="Lemke C."/>
            <person name="Mansoor S."/>
            <person name="ur Rahman M."/>
            <person name="Rainville L.N."/>
            <person name="Rambani A."/>
            <person name="Reddy U.K."/>
            <person name="Rong J.K."/>
            <person name="Saranga Y."/>
            <person name="Scheffler B.E."/>
            <person name="Scheffler J.A."/>
            <person name="Stelly D.M."/>
            <person name="Triplett B.A."/>
            <person name="Van Deynze A."/>
            <person name="Vaslin M.F."/>
            <person name="Waghmare V.N."/>
            <person name="Walford S.A."/>
            <person name="Wright R.J."/>
            <person name="Zaki E.A."/>
            <person name="Zhang T."/>
            <person name="Dennis E.S."/>
            <person name="Mayer K.F."/>
            <person name="Peterson D.G."/>
            <person name="Rokhsar D.S."/>
            <person name="Wang X."/>
            <person name="Schmutz J."/>
        </authorList>
    </citation>
    <scope>NUCLEOTIDE SEQUENCE [LARGE SCALE GENOMIC DNA]</scope>
</reference>
<evidence type="ECO:0008006" key="3">
    <source>
        <dbReference type="Google" id="ProtNLM"/>
    </source>
</evidence>
<dbReference type="Gramene" id="KJB16355">
    <property type="protein sequence ID" value="KJB16355"/>
    <property type="gene ID" value="B456_002G225500"/>
</dbReference>
<dbReference type="AlphaFoldDB" id="A0A0D2RAV5"/>
<evidence type="ECO:0000313" key="2">
    <source>
        <dbReference type="Proteomes" id="UP000032304"/>
    </source>
</evidence>
<name>A0A0D2RAV5_GOSRA</name>
<protein>
    <recommendedName>
        <fullName evidence="3">Reverse transcriptase RNase H-like domain-containing protein</fullName>
    </recommendedName>
</protein>
<accession>A0A0D2RAV5</accession>